<sequence>MKSIKAIRKTLLLFFFISTALFANNKVGFTTFDVYSKHRNSDIKTMVFYPSSDEEEFILGQHKLFVSQSLALNGALKKDKYPLIFLSHGGLRSASNQIDWLAKALAQKGFIVLLTRNKLDKKTSFYEPWLRANDIHISFEKLKETEKFKDSIDYENINSVGFLLGSTSFALSSSAKLNLESYKNQCLNTQSLDCTWYEENDIDLKSFDVEFIKDIKVSIPSKKAVLFDMEYSNMFDKNSLEDSMTDFSFINLSNQKVLDNSHFKDSFTYEKIKNSNVFSSFSLCTKKGKMILKGTKENPNLCYEEKVSKELIHQDIIDTIVSILK</sequence>
<feature type="chain" id="PRO_5047272726" description="Dienelactone hydrolase" evidence="1">
    <location>
        <begin position="24"/>
        <end position="325"/>
    </location>
</feature>
<keyword evidence="3" id="KW-1185">Reference proteome</keyword>
<evidence type="ECO:0000256" key="1">
    <source>
        <dbReference type="SAM" id="SignalP"/>
    </source>
</evidence>
<feature type="signal peptide" evidence="1">
    <location>
        <begin position="1"/>
        <end position="23"/>
    </location>
</feature>
<dbReference type="RefSeq" id="WP_254577995.1">
    <property type="nucleotide sequence ID" value="NZ_CP100595.1"/>
</dbReference>
<dbReference type="SUPFAM" id="SSF53474">
    <property type="entry name" value="alpha/beta-Hydrolases"/>
    <property type="match status" value="1"/>
</dbReference>
<protein>
    <recommendedName>
        <fullName evidence="4">Dienelactone hydrolase</fullName>
    </recommendedName>
</protein>
<evidence type="ECO:0000313" key="3">
    <source>
        <dbReference type="Proteomes" id="UP001060012"/>
    </source>
</evidence>
<gene>
    <name evidence="2" type="ORF">NJU99_06915</name>
</gene>
<proteinExistence type="predicted"/>
<keyword evidence="1" id="KW-0732">Signal</keyword>
<dbReference type="Proteomes" id="UP001060012">
    <property type="component" value="Chromosome"/>
</dbReference>
<dbReference type="InterPro" id="IPR029058">
    <property type="entry name" value="AB_hydrolase_fold"/>
</dbReference>
<dbReference type="EMBL" id="CP100595">
    <property type="protein sequence ID" value="UTJ07821.1"/>
    <property type="molecule type" value="Genomic_DNA"/>
</dbReference>
<dbReference type="Gene3D" id="3.40.50.1820">
    <property type="entry name" value="alpha/beta hydrolase"/>
    <property type="match status" value="1"/>
</dbReference>
<organism evidence="2 3">
    <name type="scientific">Arcobacter roscoffensis</name>
    <dbReference type="NCBI Taxonomy" id="2961520"/>
    <lineage>
        <taxon>Bacteria</taxon>
        <taxon>Pseudomonadati</taxon>
        <taxon>Campylobacterota</taxon>
        <taxon>Epsilonproteobacteria</taxon>
        <taxon>Campylobacterales</taxon>
        <taxon>Arcobacteraceae</taxon>
        <taxon>Arcobacter</taxon>
    </lineage>
</organism>
<name>A0ABY5E7W5_9BACT</name>
<evidence type="ECO:0008006" key="4">
    <source>
        <dbReference type="Google" id="ProtNLM"/>
    </source>
</evidence>
<reference evidence="2" key="1">
    <citation type="submission" date="2022-07" db="EMBL/GenBank/DDBJ databases">
        <title>Arcobacter roscoffensis sp. nov., a marine bacterium isolated from coastal seawater collected from Roscoff, France.</title>
        <authorList>
            <person name="Pascual J."/>
            <person name="Lepeaux C."/>
            <person name="Methner A."/>
            <person name="Overmann J."/>
        </authorList>
    </citation>
    <scope>NUCLEOTIDE SEQUENCE</scope>
    <source>
        <strain evidence="2">ARW1-2F2</strain>
    </source>
</reference>
<accession>A0ABY5E7W5</accession>
<evidence type="ECO:0000313" key="2">
    <source>
        <dbReference type="EMBL" id="UTJ07821.1"/>
    </source>
</evidence>